<evidence type="ECO:0000259" key="8">
    <source>
        <dbReference type="Pfam" id="PF13742"/>
    </source>
</evidence>
<dbReference type="PANTHER" id="PTHR30008">
    <property type="entry name" value="EXODEOXYRIBONUCLEASE 7 LARGE SUBUNIT"/>
    <property type="match status" value="1"/>
</dbReference>
<evidence type="ECO:0000256" key="3">
    <source>
        <dbReference type="ARBA" id="ARBA00022801"/>
    </source>
</evidence>
<dbReference type="Pfam" id="PF02601">
    <property type="entry name" value="Exonuc_VII_L"/>
    <property type="match status" value="1"/>
</dbReference>
<dbReference type="GO" id="GO:0006308">
    <property type="term" value="P:DNA catabolic process"/>
    <property type="evidence" value="ECO:0007669"/>
    <property type="project" value="UniProtKB-UniRule"/>
</dbReference>
<dbReference type="GO" id="GO:0003676">
    <property type="term" value="F:nucleic acid binding"/>
    <property type="evidence" value="ECO:0007669"/>
    <property type="project" value="InterPro"/>
</dbReference>
<comment type="subunit">
    <text evidence="5">Heterooligomer composed of large and small subunits.</text>
</comment>
<dbReference type="Proteomes" id="UP000315010">
    <property type="component" value="Unassembled WGS sequence"/>
</dbReference>
<evidence type="ECO:0000256" key="2">
    <source>
        <dbReference type="ARBA" id="ARBA00022722"/>
    </source>
</evidence>
<dbReference type="EC" id="3.1.11.6" evidence="5"/>
<dbReference type="AlphaFoldDB" id="A0A5C5ZBF7"/>
<name>A0A5C5ZBF7_9BACT</name>
<keyword evidence="3 5" id="KW-0378">Hydrolase</keyword>
<evidence type="ECO:0000256" key="5">
    <source>
        <dbReference type="HAMAP-Rule" id="MF_00378"/>
    </source>
</evidence>
<dbReference type="InterPro" id="IPR020579">
    <property type="entry name" value="Exonuc_VII_lsu_C"/>
</dbReference>
<evidence type="ECO:0000313" key="9">
    <source>
        <dbReference type="EMBL" id="TWT84500.1"/>
    </source>
</evidence>
<feature type="domain" description="OB-fold nucleic acid binding" evidence="8">
    <location>
        <begin position="9"/>
        <end position="102"/>
    </location>
</feature>
<keyword evidence="4 5" id="KW-0269">Exonuclease</keyword>
<feature type="domain" description="Exonuclease VII large subunit C-terminal" evidence="7">
    <location>
        <begin position="125"/>
        <end position="344"/>
    </location>
</feature>
<gene>
    <name evidence="5 9" type="primary">xseA</name>
    <name evidence="9" type="ORF">CA13_59790</name>
</gene>
<dbReference type="OrthoDB" id="9802795at2"/>
<dbReference type="RefSeq" id="WP_146402261.1">
    <property type="nucleotide sequence ID" value="NZ_SJPJ01000001.1"/>
</dbReference>
<comment type="similarity">
    <text evidence="5 6">Belongs to the XseA family.</text>
</comment>
<proteinExistence type="inferred from homology"/>
<dbReference type="EMBL" id="SJPJ01000001">
    <property type="protein sequence ID" value="TWT84500.1"/>
    <property type="molecule type" value="Genomic_DNA"/>
</dbReference>
<dbReference type="HAMAP" id="MF_00378">
    <property type="entry name" value="Exonuc_7_L"/>
    <property type="match status" value="1"/>
</dbReference>
<dbReference type="CDD" id="cd04489">
    <property type="entry name" value="ExoVII_LU_OBF"/>
    <property type="match status" value="1"/>
</dbReference>
<sequence>MSSPPRQAISVGELTGHIKAVMEQTFPSLWVSAEVSDLVRPRSGHLYFTLKGDDAQIRGVMWRSNVERMKHELTEGQDVLCFGDVEVYGPRGTYQLVVKKIEPRGVGALQLAFEKLQAKLSGEGLFAAERKRPIPSLPKRIGIVTSASGAAVRDFLKAASNRYRGADIVVIPSLVQGEGAAKSIVAAIEAAERLEPHLDVLVISRGGGSMEDLWCFNEEPVVRAVADCSIPTVSGVGHEIDVTLCDLAADLRALTPTDAATCVLPDGRSLATSVTLFRHRLDRSMRQAIDQRRRVTESIMGRPILRKPMEIVQMRWRLLDEYDGRLRRAMLATTQRSGSQIAELSTALSALSPLSVLARGYSVTLGPDGKAVTRADSLSVGDEIETKLNTGRVVSVISEVGQ</sequence>
<keyword evidence="1 5" id="KW-0963">Cytoplasm</keyword>
<dbReference type="GO" id="GO:0008855">
    <property type="term" value="F:exodeoxyribonuclease VII activity"/>
    <property type="evidence" value="ECO:0007669"/>
    <property type="project" value="UniProtKB-UniRule"/>
</dbReference>
<evidence type="ECO:0000256" key="1">
    <source>
        <dbReference type="ARBA" id="ARBA00022490"/>
    </source>
</evidence>
<dbReference type="PANTHER" id="PTHR30008:SF0">
    <property type="entry name" value="EXODEOXYRIBONUCLEASE 7 LARGE SUBUNIT"/>
    <property type="match status" value="1"/>
</dbReference>
<comment type="function">
    <text evidence="5">Bidirectionally degrades single-stranded DNA into large acid-insoluble oligonucleotides, which are then degraded further into small acid-soluble oligonucleotides.</text>
</comment>
<dbReference type="NCBIfam" id="TIGR00237">
    <property type="entry name" value="xseA"/>
    <property type="match status" value="1"/>
</dbReference>
<comment type="catalytic activity">
    <reaction evidence="5 6">
        <text>Exonucleolytic cleavage in either 5'- to 3'- or 3'- to 5'-direction to yield nucleoside 5'-phosphates.</text>
        <dbReference type="EC" id="3.1.11.6"/>
    </reaction>
</comment>
<dbReference type="InterPro" id="IPR025824">
    <property type="entry name" value="OB-fold_nuc-bd_dom"/>
</dbReference>
<dbReference type="GO" id="GO:0009318">
    <property type="term" value="C:exodeoxyribonuclease VII complex"/>
    <property type="evidence" value="ECO:0007669"/>
    <property type="project" value="UniProtKB-UniRule"/>
</dbReference>
<comment type="subcellular location">
    <subcellularLocation>
        <location evidence="5 6">Cytoplasm</location>
    </subcellularLocation>
</comment>
<keyword evidence="2 5" id="KW-0540">Nuclease</keyword>
<comment type="caution">
    <text evidence="9">The sequence shown here is derived from an EMBL/GenBank/DDBJ whole genome shotgun (WGS) entry which is preliminary data.</text>
</comment>
<evidence type="ECO:0000256" key="6">
    <source>
        <dbReference type="RuleBase" id="RU004355"/>
    </source>
</evidence>
<keyword evidence="10" id="KW-1185">Reference proteome</keyword>
<dbReference type="GO" id="GO:0005737">
    <property type="term" value="C:cytoplasm"/>
    <property type="evidence" value="ECO:0007669"/>
    <property type="project" value="UniProtKB-SubCell"/>
</dbReference>
<dbReference type="InterPro" id="IPR003753">
    <property type="entry name" value="Exonuc_VII_L"/>
</dbReference>
<dbReference type="Pfam" id="PF13742">
    <property type="entry name" value="tRNA_anti_2"/>
    <property type="match status" value="1"/>
</dbReference>
<evidence type="ECO:0000313" key="10">
    <source>
        <dbReference type="Proteomes" id="UP000315010"/>
    </source>
</evidence>
<reference evidence="9 10" key="1">
    <citation type="submission" date="2019-02" db="EMBL/GenBank/DDBJ databases">
        <title>Deep-cultivation of Planctomycetes and their phenomic and genomic characterization uncovers novel biology.</title>
        <authorList>
            <person name="Wiegand S."/>
            <person name="Jogler M."/>
            <person name="Boedeker C."/>
            <person name="Pinto D."/>
            <person name="Vollmers J."/>
            <person name="Rivas-Marin E."/>
            <person name="Kohn T."/>
            <person name="Peeters S.H."/>
            <person name="Heuer A."/>
            <person name="Rast P."/>
            <person name="Oberbeckmann S."/>
            <person name="Bunk B."/>
            <person name="Jeske O."/>
            <person name="Meyerdierks A."/>
            <person name="Storesund J.E."/>
            <person name="Kallscheuer N."/>
            <person name="Luecker S."/>
            <person name="Lage O.M."/>
            <person name="Pohl T."/>
            <person name="Merkel B.J."/>
            <person name="Hornburger P."/>
            <person name="Mueller R.-W."/>
            <person name="Bruemmer F."/>
            <person name="Labrenz M."/>
            <person name="Spormann A.M."/>
            <person name="Op Den Camp H."/>
            <person name="Overmann J."/>
            <person name="Amann R."/>
            <person name="Jetten M.S.M."/>
            <person name="Mascher T."/>
            <person name="Medema M.H."/>
            <person name="Devos D.P."/>
            <person name="Kaster A.-K."/>
            <person name="Ovreas L."/>
            <person name="Rohde M."/>
            <person name="Galperin M.Y."/>
            <person name="Jogler C."/>
        </authorList>
    </citation>
    <scope>NUCLEOTIDE SEQUENCE [LARGE SCALE GENOMIC DNA]</scope>
    <source>
        <strain evidence="9 10">CA13</strain>
    </source>
</reference>
<evidence type="ECO:0000259" key="7">
    <source>
        <dbReference type="Pfam" id="PF02601"/>
    </source>
</evidence>
<accession>A0A5C5ZBF7</accession>
<organism evidence="9 10">
    <name type="scientific">Novipirellula herctigrandis</name>
    <dbReference type="NCBI Taxonomy" id="2527986"/>
    <lineage>
        <taxon>Bacteria</taxon>
        <taxon>Pseudomonadati</taxon>
        <taxon>Planctomycetota</taxon>
        <taxon>Planctomycetia</taxon>
        <taxon>Pirellulales</taxon>
        <taxon>Pirellulaceae</taxon>
        <taxon>Novipirellula</taxon>
    </lineage>
</organism>
<evidence type="ECO:0000256" key="4">
    <source>
        <dbReference type="ARBA" id="ARBA00022839"/>
    </source>
</evidence>
<protein>
    <recommendedName>
        <fullName evidence="5">Exodeoxyribonuclease 7 large subunit</fullName>
        <ecNumber evidence="5">3.1.11.6</ecNumber>
    </recommendedName>
    <alternativeName>
        <fullName evidence="5">Exodeoxyribonuclease VII large subunit</fullName>
        <shortName evidence="5">Exonuclease VII large subunit</shortName>
    </alternativeName>
</protein>